<evidence type="ECO:0000313" key="2">
    <source>
        <dbReference type="EMBL" id="MEH2554948.1"/>
    </source>
</evidence>
<protein>
    <submittedName>
        <fullName evidence="2">Uncharacterized protein</fullName>
    </submittedName>
</protein>
<organism evidence="2 3">
    <name type="scientific">Bradyrhizobium algeriense</name>
    <dbReference type="NCBI Taxonomy" id="634784"/>
    <lineage>
        <taxon>Bacteria</taxon>
        <taxon>Pseudomonadati</taxon>
        <taxon>Pseudomonadota</taxon>
        <taxon>Alphaproteobacteria</taxon>
        <taxon>Hyphomicrobiales</taxon>
        <taxon>Nitrobacteraceae</taxon>
        <taxon>Bradyrhizobium</taxon>
    </lineage>
</organism>
<keyword evidence="1" id="KW-0812">Transmembrane</keyword>
<dbReference type="Proteomes" id="UP001364224">
    <property type="component" value="Unassembled WGS sequence"/>
</dbReference>
<evidence type="ECO:0000313" key="3">
    <source>
        <dbReference type="Proteomes" id="UP001364224"/>
    </source>
</evidence>
<accession>A0ABU8BAB8</accession>
<dbReference type="EMBL" id="JAZHRV010000001">
    <property type="protein sequence ID" value="MEH2554948.1"/>
    <property type="molecule type" value="Genomic_DNA"/>
</dbReference>
<keyword evidence="1" id="KW-0472">Membrane</keyword>
<reference evidence="2 3" key="1">
    <citation type="submission" date="2024-02" db="EMBL/GenBank/DDBJ databases">
        <title>Adaptive strategies in a cosmopolitan and abundant soil bacterium.</title>
        <authorList>
            <person name="Carini P."/>
        </authorList>
    </citation>
    <scope>NUCLEOTIDE SEQUENCE [LARGE SCALE GENOMIC DNA]</scope>
    <source>
        <strain evidence="2 3">AZCC 1608</strain>
    </source>
</reference>
<gene>
    <name evidence="2" type="ORF">V1286_002477</name>
</gene>
<name>A0ABU8BAB8_9BRAD</name>
<comment type="caution">
    <text evidence="2">The sequence shown here is derived from an EMBL/GenBank/DDBJ whole genome shotgun (WGS) entry which is preliminary data.</text>
</comment>
<sequence>MSTIENDSAGSESWDPALWSIGTVLGVAIIYLACLT</sequence>
<evidence type="ECO:0000256" key="1">
    <source>
        <dbReference type="SAM" id="Phobius"/>
    </source>
</evidence>
<proteinExistence type="predicted"/>
<keyword evidence="3" id="KW-1185">Reference proteome</keyword>
<keyword evidence="1" id="KW-1133">Transmembrane helix</keyword>
<feature type="transmembrane region" description="Helical" evidence="1">
    <location>
        <begin position="17"/>
        <end position="35"/>
    </location>
</feature>